<dbReference type="Pfam" id="PF04389">
    <property type="entry name" value="Peptidase_M28"/>
    <property type="match status" value="1"/>
</dbReference>
<dbReference type="CDD" id="cd02121">
    <property type="entry name" value="PA_GCPII_like"/>
    <property type="match status" value="1"/>
</dbReference>
<comment type="similarity">
    <text evidence="1">Belongs to the peptidase M28 family. M28B subfamily.</text>
</comment>
<dbReference type="eggNOG" id="KOG2195">
    <property type="taxonomic scope" value="Eukaryota"/>
</dbReference>
<gene>
    <name evidence="7" type="ORF">MAPG_07919</name>
</gene>
<evidence type="ECO:0000259" key="5">
    <source>
        <dbReference type="Pfam" id="PF04253"/>
    </source>
</evidence>
<dbReference type="InterPro" id="IPR007484">
    <property type="entry name" value="Peptidase_M28"/>
</dbReference>
<dbReference type="Gene3D" id="3.50.30.30">
    <property type="match status" value="1"/>
</dbReference>
<reference evidence="9" key="2">
    <citation type="submission" date="2010-05" db="EMBL/GenBank/DDBJ databases">
        <title>The genome sequence of Magnaporthe poae strain ATCC 64411.</title>
        <authorList>
            <person name="Ma L.-J."/>
            <person name="Dead R."/>
            <person name="Young S."/>
            <person name="Zeng Q."/>
            <person name="Koehrsen M."/>
            <person name="Alvarado L."/>
            <person name="Berlin A."/>
            <person name="Chapman S.B."/>
            <person name="Chen Z."/>
            <person name="Freedman E."/>
            <person name="Gellesch M."/>
            <person name="Goldberg J."/>
            <person name="Griggs A."/>
            <person name="Gujja S."/>
            <person name="Heilman E.R."/>
            <person name="Heiman D."/>
            <person name="Hepburn T."/>
            <person name="Howarth C."/>
            <person name="Jen D."/>
            <person name="Larson L."/>
            <person name="Mehta T."/>
            <person name="Neiman D."/>
            <person name="Pearson M."/>
            <person name="Roberts A."/>
            <person name="Saif S."/>
            <person name="Shea T."/>
            <person name="Shenoy N."/>
            <person name="Sisk P."/>
            <person name="Stolte C."/>
            <person name="Sykes S."/>
            <person name="Walk T."/>
            <person name="White J."/>
            <person name="Yandava C."/>
            <person name="Haas B."/>
            <person name="Nusbaum C."/>
            <person name="Birren B."/>
        </authorList>
    </citation>
    <scope>NUCLEOTIDE SEQUENCE [LARGE SCALE GENOMIC DNA]</scope>
    <source>
        <strain evidence="9">ATCC 64411 / 73-15</strain>
    </source>
</reference>
<dbReference type="GO" id="GO:0004180">
    <property type="term" value="F:carboxypeptidase activity"/>
    <property type="evidence" value="ECO:0007669"/>
    <property type="project" value="UniProtKB-KW"/>
</dbReference>
<dbReference type="OrthoDB" id="5841748at2759"/>
<feature type="domain" description="Transferrin receptor-like dimerisation" evidence="5">
    <location>
        <begin position="798"/>
        <end position="919"/>
    </location>
</feature>
<proteinExistence type="inferred from homology"/>
<dbReference type="InterPro" id="IPR003137">
    <property type="entry name" value="PA_domain"/>
</dbReference>
<feature type="region of interest" description="Disordered" evidence="2">
    <location>
        <begin position="148"/>
        <end position="185"/>
    </location>
</feature>
<keyword evidence="9" id="KW-1185">Reference proteome</keyword>
<dbReference type="Gene3D" id="3.40.630.10">
    <property type="entry name" value="Zn peptidases"/>
    <property type="match status" value="1"/>
</dbReference>
<protein>
    <submittedName>
        <fullName evidence="7">Glutamate carboxypeptidase 2</fullName>
    </submittedName>
</protein>
<dbReference type="CDD" id="cd08022">
    <property type="entry name" value="M28_PSMA_like"/>
    <property type="match status" value="1"/>
</dbReference>
<dbReference type="VEuPathDB" id="FungiDB:MAPG_07919"/>
<dbReference type="InterPro" id="IPR046450">
    <property type="entry name" value="PA_dom_sf"/>
</dbReference>
<evidence type="ECO:0000313" key="8">
    <source>
        <dbReference type="EnsemblFungi" id="MAPG_07919T0"/>
    </source>
</evidence>
<dbReference type="InterPro" id="IPR007365">
    <property type="entry name" value="TFR-like_dimer_dom"/>
</dbReference>
<reference evidence="8" key="5">
    <citation type="submission" date="2015-06" db="UniProtKB">
        <authorList>
            <consortium name="EnsemblFungi"/>
        </authorList>
    </citation>
    <scope>IDENTIFICATION</scope>
    <source>
        <strain evidence="8">ATCC 64411</strain>
    </source>
</reference>
<feature type="domain" description="Peptidase M28" evidence="6">
    <location>
        <begin position="537"/>
        <end position="710"/>
    </location>
</feature>
<evidence type="ECO:0000256" key="2">
    <source>
        <dbReference type="SAM" id="MobiDB-lite"/>
    </source>
</evidence>
<evidence type="ECO:0000259" key="4">
    <source>
        <dbReference type="Pfam" id="PF02225"/>
    </source>
</evidence>
<dbReference type="EMBL" id="ADBL01001914">
    <property type="status" value="NOT_ANNOTATED_CDS"/>
    <property type="molecule type" value="Genomic_DNA"/>
</dbReference>
<keyword evidence="3" id="KW-0812">Transmembrane</keyword>
<feature type="region of interest" description="Disordered" evidence="2">
    <location>
        <begin position="20"/>
        <end position="92"/>
    </location>
</feature>
<dbReference type="Proteomes" id="UP000011715">
    <property type="component" value="Unassembled WGS sequence"/>
</dbReference>
<feature type="transmembrane region" description="Helical" evidence="3">
    <location>
        <begin position="201"/>
        <end position="219"/>
    </location>
</feature>
<feature type="region of interest" description="Disordered" evidence="2">
    <location>
        <begin position="448"/>
        <end position="467"/>
    </location>
</feature>
<dbReference type="Pfam" id="PF02225">
    <property type="entry name" value="PA"/>
    <property type="match status" value="1"/>
</dbReference>
<evidence type="ECO:0000256" key="1">
    <source>
        <dbReference type="ARBA" id="ARBA00005634"/>
    </source>
</evidence>
<keyword evidence="3" id="KW-1133">Transmembrane helix</keyword>
<dbReference type="OMA" id="YPRKDGR"/>
<keyword evidence="7" id="KW-0121">Carboxypeptidase</keyword>
<sequence length="922" mass="102444">MPSHANHRYDAVPPIPTYDEAIAADPAASPSEFESRSLLNRHQRSSSTATDPDAGASSPVRSRRHNHSGYRAPTVETDDEGSLWSSDSDDEAAHVRREMQELEMGDDDDALRRGRPSIFGKRIGFSLPQWRWKWSWQLPRMRIRLPNAADSSSAAGPSSPDDSGGGGGAASTTEDETAEQPAPPRWWSHLPAFDATAACILFGRLMAIFLVVGFLWFIFMSDTMRGMRREPFDPERVRMHLQANVNAQRIREHLKHFTSYAHLAGSEGDYALATDIKKMFEKYGLEDVDVDDYTAYINYPKEGGRAVEVVGGDGKVEWAAKIEEEETGRETTGRQTYAFHAHSKAGDVKGPLIYANYGTRDDFKRLQDSGIDTKGAIALVRQYGPQEDVGLKVKAAELAGFVGCIVYSDPADDGFRLGKPMPDGRYMPEDGVQRGAVSLSSWLMGDPLTPGWESTKNRPTRLEPHQSHGLVKIPSLPLAWRDAKELLRRLKGHGQKAPQEWVGGVPEVDEWWIGDKSSPVVHLKNEQDEVVKKEMWNVYGRVVGYEQKTKSIVIGNRRDSLAFGATSPNSGTAIMMEVAHIFGNLRSAGWIPSRTIEFMSWDGGAYNSMGSSEFVEKNIEAVRDNAMAYINLDEAVTGDTFRASGSPVFQRLLLQVMHRVGDSNQNATLRELWDRRGAKLEGLGSVSDYNAFQHMAGTSSLDIGFGGSSRETGRHPRDSSYDSFDWMDRFGDPDFGYHKLLGQVVALLLVELADRPILPFDMEAFANSITSWADEFVAWAESKGRATPRRARALDPMRIRDAANAVAAGARKFAQWEMAWENTVLASGSYETLMLGRQRTEYNSRLAMLDTNLLDMDDTGGVPNRTQFKHVVYGPKLWASHEPGYFPAVRDAIEAGDWPLANQMMDKAVNIMKKAAGSLMTR</sequence>
<name>A0A0C4E5Z0_MAGP6</name>
<dbReference type="FunFam" id="3.40.630.10:FF:000101">
    <property type="entry name" value="N-acetylated alpha-linked acidic dipeptidase like 1"/>
    <property type="match status" value="1"/>
</dbReference>
<feature type="domain" description="PA" evidence="4">
    <location>
        <begin position="348"/>
        <end position="436"/>
    </location>
</feature>
<keyword evidence="7" id="KW-0378">Hydrolase</keyword>
<dbReference type="InterPro" id="IPR039373">
    <property type="entry name" value="Peptidase_M28B"/>
</dbReference>
<dbReference type="EMBL" id="GL876972">
    <property type="protein sequence ID" value="KLU88938.1"/>
    <property type="molecule type" value="Genomic_DNA"/>
</dbReference>
<dbReference type="SUPFAM" id="SSF47672">
    <property type="entry name" value="Transferrin receptor-like dimerisation domain"/>
    <property type="match status" value="1"/>
</dbReference>
<dbReference type="SUPFAM" id="SSF52025">
    <property type="entry name" value="PA domain"/>
    <property type="match status" value="1"/>
</dbReference>
<evidence type="ECO:0000256" key="3">
    <source>
        <dbReference type="SAM" id="Phobius"/>
    </source>
</evidence>
<evidence type="ECO:0000313" key="9">
    <source>
        <dbReference type="Proteomes" id="UP000011715"/>
    </source>
</evidence>
<reference evidence="7" key="3">
    <citation type="submission" date="2011-03" db="EMBL/GenBank/DDBJ databases">
        <title>Annotation of Magnaporthe poae ATCC 64411.</title>
        <authorList>
            <person name="Ma L.-J."/>
            <person name="Dead R."/>
            <person name="Young S.K."/>
            <person name="Zeng Q."/>
            <person name="Gargeya S."/>
            <person name="Fitzgerald M."/>
            <person name="Haas B."/>
            <person name="Abouelleil A."/>
            <person name="Alvarado L."/>
            <person name="Arachchi H.M."/>
            <person name="Berlin A."/>
            <person name="Brown A."/>
            <person name="Chapman S.B."/>
            <person name="Chen Z."/>
            <person name="Dunbar C."/>
            <person name="Freedman E."/>
            <person name="Gearin G."/>
            <person name="Gellesch M."/>
            <person name="Goldberg J."/>
            <person name="Griggs A."/>
            <person name="Gujja S."/>
            <person name="Heiman D."/>
            <person name="Howarth C."/>
            <person name="Larson L."/>
            <person name="Lui A."/>
            <person name="MacDonald P.J.P."/>
            <person name="Mehta T."/>
            <person name="Montmayeur A."/>
            <person name="Murphy C."/>
            <person name="Neiman D."/>
            <person name="Pearson M."/>
            <person name="Priest M."/>
            <person name="Roberts A."/>
            <person name="Saif S."/>
            <person name="Shea T."/>
            <person name="Shenoy N."/>
            <person name="Sisk P."/>
            <person name="Stolte C."/>
            <person name="Sykes S."/>
            <person name="Yandava C."/>
            <person name="Wortman J."/>
            <person name="Nusbaum C."/>
            <person name="Birren B."/>
        </authorList>
    </citation>
    <scope>NUCLEOTIDE SEQUENCE</scope>
    <source>
        <strain evidence="7">ATCC 64411</strain>
    </source>
</reference>
<dbReference type="PANTHER" id="PTHR10404:SF71">
    <property type="entry name" value="CARBOXYPEPTIDASE TRE2, PUTATIVE (AFU_ORTHOLOGUE AFUA_3G10650)-RELATED"/>
    <property type="match status" value="1"/>
</dbReference>
<dbReference type="AlphaFoldDB" id="A0A0C4E5Z0"/>
<reference evidence="7" key="1">
    <citation type="submission" date="2010-05" db="EMBL/GenBank/DDBJ databases">
        <title>The Genome Sequence of Magnaporthe poae strain ATCC 64411.</title>
        <authorList>
            <consortium name="The Broad Institute Genome Sequencing Platform"/>
            <consortium name="Broad Institute Genome Sequencing Center for Infectious Disease"/>
            <person name="Ma L.-J."/>
            <person name="Dead R."/>
            <person name="Young S."/>
            <person name="Zeng Q."/>
            <person name="Koehrsen M."/>
            <person name="Alvarado L."/>
            <person name="Berlin A."/>
            <person name="Chapman S.B."/>
            <person name="Chen Z."/>
            <person name="Freedman E."/>
            <person name="Gellesch M."/>
            <person name="Goldberg J."/>
            <person name="Griggs A."/>
            <person name="Gujja S."/>
            <person name="Heilman E.R."/>
            <person name="Heiman D."/>
            <person name="Hepburn T."/>
            <person name="Howarth C."/>
            <person name="Jen D."/>
            <person name="Larson L."/>
            <person name="Mehta T."/>
            <person name="Neiman D."/>
            <person name="Pearson M."/>
            <person name="Roberts A."/>
            <person name="Saif S."/>
            <person name="Shea T."/>
            <person name="Shenoy N."/>
            <person name="Sisk P."/>
            <person name="Stolte C."/>
            <person name="Sykes S."/>
            <person name="Walk T."/>
            <person name="White J."/>
            <person name="Yandava C."/>
            <person name="Haas B."/>
            <person name="Nusbaum C."/>
            <person name="Birren B."/>
        </authorList>
    </citation>
    <scope>NUCLEOTIDE SEQUENCE</scope>
    <source>
        <strain evidence="7">ATCC 64411</strain>
    </source>
</reference>
<keyword evidence="3" id="KW-0472">Membrane</keyword>
<evidence type="ECO:0000259" key="6">
    <source>
        <dbReference type="Pfam" id="PF04389"/>
    </source>
</evidence>
<keyword evidence="7" id="KW-0645">Protease</keyword>
<dbReference type="SUPFAM" id="SSF53187">
    <property type="entry name" value="Zn-dependent exopeptidases"/>
    <property type="match status" value="1"/>
</dbReference>
<dbReference type="Pfam" id="PF04253">
    <property type="entry name" value="TFR_dimer"/>
    <property type="match status" value="1"/>
</dbReference>
<dbReference type="STRING" id="644358.A0A0C4E5Z0"/>
<evidence type="ECO:0000313" key="7">
    <source>
        <dbReference type="EMBL" id="KLU88938.1"/>
    </source>
</evidence>
<dbReference type="InterPro" id="IPR036757">
    <property type="entry name" value="TFR-like_dimer_dom_sf"/>
</dbReference>
<accession>A0A0C4E5Z0</accession>
<feature type="compositionally biased region" description="Low complexity" evidence="2">
    <location>
        <begin position="148"/>
        <end position="162"/>
    </location>
</feature>
<dbReference type="EnsemblFungi" id="MAPG_07919T0">
    <property type="protein sequence ID" value="MAPG_07919T0"/>
    <property type="gene ID" value="MAPG_07919"/>
</dbReference>
<organism evidence="8 9">
    <name type="scientific">Magnaporthiopsis poae (strain ATCC 64411 / 73-15)</name>
    <name type="common">Kentucky bluegrass fungus</name>
    <name type="synonym">Magnaporthe poae</name>
    <dbReference type="NCBI Taxonomy" id="644358"/>
    <lineage>
        <taxon>Eukaryota</taxon>
        <taxon>Fungi</taxon>
        <taxon>Dikarya</taxon>
        <taxon>Ascomycota</taxon>
        <taxon>Pezizomycotina</taxon>
        <taxon>Sordariomycetes</taxon>
        <taxon>Sordariomycetidae</taxon>
        <taxon>Magnaporthales</taxon>
        <taxon>Magnaporthaceae</taxon>
        <taxon>Magnaporthiopsis</taxon>
    </lineage>
</organism>
<reference evidence="8" key="4">
    <citation type="journal article" date="2015" name="G3 (Bethesda)">
        <title>Genome sequences of three phytopathogenic species of the Magnaporthaceae family of fungi.</title>
        <authorList>
            <person name="Okagaki L.H."/>
            <person name="Nunes C.C."/>
            <person name="Sailsbery J."/>
            <person name="Clay B."/>
            <person name="Brown D."/>
            <person name="John T."/>
            <person name="Oh Y."/>
            <person name="Young N."/>
            <person name="Fitzgerald M."/>
            <person name="Haas B.J."/>
            <person name="Zeng Q."/>
            <person name="Young S."/>
            <person name="Adiconis X."/>
            <person name="Fan L."/>
            <person name="Levin J.Z."/>
            <person name="Mitchell T.K."/>
            <person name="Okubara P.A."/>
            <person name="Farman M.L."/>
            <person name="Kohn L.M."/>
            <person name="Birren B."/>
            <person name="Ma L.-J."/>
            <person name="Dean R.A."/>
        </authorList>
    </citation>
    <scope>NUCLEOTIDE SEQUENCE</scope>
    <source>
        <strain evidence="8">ATCC 64411 / 73-15</strain>
    </source>
</reference>
<dbReference type="Gene3D" id="1.20.930.40">
    <property type="entry name" value="Transferrin receptor-like, dimerisation domain"/>
    <property type="match status" value="1"/>
</dbReference>
<dbReference type="PANTHER" id="PTHR10404">
    <property type="entry name" value="N-ACETYLATED-ALPHA-LINKED ACIDIC DIPEPTIDASE"/>
    <property type="match status" value="1"/>
</dbReference>